<protein>
    <recommendedName>
        <fullName evidence="6">CDP-diacylglycerol--serine O-phosphatidyltransferase</fullName>
        <ecNumber evidence="5">2.7.8.8</ecNumber>
    </recommendedName>
    <alternativeName>
        <fullName evidence="16">Phosphatidylserine synthase</fullName>
    </alternativeName>
</protein>
<dbReference type="InterPro" id="IPR048254">
    <property type="entry name" value="CDP_ALCOHOL_P_TRANSF_CS"/>
</dbReference>
<keyword evidence="9" id="KW-0812">Transmembrane</keyword>
<evidence type="ECO:0000256" key="8">
    <source>
        <dbReference type="ARBA" id="ARBA00022679"/>
    </source>
</evidence>
<dbReference type="PANTHER" id="PTHR14269">
    <property type="entry name" value="CDP-DIACYLGLYCEROL--GLYCEROL-3-PHOSPHATE 3-PHOSPHATIDYLTRANSFERASE-RELATED"/>
    <property type="match status" value="1"/>
</dbReference>
<dbReference type="InterPro" id="IPR043130">
    <property type="entry name" value="CDP-OH_PTrfase_TM_dom"/>
</dbReference>
<dbReference type="PANTHER" id="PTHR14269:SF61">
    <property type="entry name" value="CDP-DIACYLGLYCEROL--SERINE O-PHOSPHATIDYLTRANSFERASE"/>
    <property type="match status" value="1"/>
</dbReference>
<keyword evidence="15" id="KW-1208">Phospholipid metabolism</keyword>
<keyword evidence="11" id="KW-1133">Transmembrane helix</keyword>
<dbReference type="GO" id="GO:0005789">
    <property type="term" value="C:endoplasmic reticulum membrane"/>
    <property type="evidence" value="ECO:0007669"/>
    <property type="project" value="UniProtKB-SubCell"/>
</dbReference>
<evidence type="ECO:0000256" key="15">
    <source>
        <dbReference type="ARBA" id="ARBA00023264"/>
    </source>
</evidence>
<organism evidence="19 20">
    <name type="scientific">Malassezia vespertilionis</name>
    <dbReference type="NCBI Taxonomy" id="2020962"/>
    <lineage>
        <taxon>Eukaryota</taxon>
        <taxon>Fungi</taxon>
        <taxon>Dikarya</taxon>
        <taxon>Basidiomycota</taxon>
        <taxon>Ustilaginomycotina</taxon>
        <taxon>Malasseziomycetes</taxon>
        <taxon>Malasseziales</taxon>
        <taxon>Malasseziaceae</taxon>
        <taxon>Malassezia</taxon>
    </lineage>
</organism>
<evidence type="ECO:0000256" key="4">
    <source>
        <dbReference type="ARBA" id="ARBA00010441"/>
    </source>
</evidence>
<evidence type="ECO:0000256" key="7">
    <source>
        <dbReference type="ARBA" id="ARBA00022516"/>
    </source>
</evidence>
<dbReference type="GO" id="GO:0003882">
    <property type="term" value="F:CDP-diacylglycerol-serine O-phosphatidyltransferase activity"/>
    <property type="evidence" value="ECO:0007669"/>
    <property type="project" value="UniProtKB-EC"/>
</dbReference>
<evidence type="ECO:0000256" key="6">
    <source>
        <dbReference type="ARBA" id="ARBA00017171"/>
    </source>
</evidence>
<evidence type="ECO:0000256" key="5">
    <source>
        <dbReference type="ARBA" id="ARBA00013174"/>
    </source>
</evidence>
<name>A0A2N1JGU1_9BASI</name>
<dbReference type="Proteomes" id="UP000232875">
    <property type="component" value="Unassembled WGS sequence"/>
</dbReference>
<evidence type="ECO:0000256" key="14">
    <source>
        <dbReference type="ARBA" id="ARBA00023209"/>
    </source>
</evidence>
<dbReference type="GO" id="GO:0006659">
    <property type="term" value="P:phosphatidylserine biosynthetic process"/>
    <property type="evidence" value="ECO:0007669"/>
    <property type="project" value="UniProtKB-ARBA"/>
</dbReference>
<keyword evidence="14" id="KW-0594">Phospholipid biosynthesis</keyword>
<evidence type="ECO:0000256" key="13">
    <source>
        <dbReference type="ARBA" id="ARBA00023136"/>
    </source>
</evidence>
<dbReference type="Gene3D" id="1.20.120.1760">
    <property type="match status" value="1"/>
</dbReference>
<keyword evidence="8 18" id="KW-0808">Transferase</keyword>
<comment type="similarity">
    <text evidence="4 18">Belongs to the CDP-alcohol phosphatidyltransferase class-I family.</text>
</comment>
<keyword evidence="13" id="KW-0472">Membrane</keyword>
<keyword evidence="20" id="KW-1185">Reference proteome</keyword>
<evidence type="ECO:0000256" key="1">
    <source>
        <dbReference type="ARBA" id="ARBA00000287"/>
    </source>
</evidence>
<dbReference type="FunFam" id="1.20.120.1760:FF:000022">
    <property type="entry name" value="CDP-diacylglycerol--serine O-phosphatidyltransferase"/>
    <property type="match status" value="1"/>
</dbReference>
<dbReference type="EC" id="2.7.8.8" evidence="5"/>
<dbReference type="Pfam" id="PF01066">
    <property type="entry name" value="CDP-OH_P_transf"/>
    <property type="match status" value="1"/>
</dbReference>
<comment type="catalytic activity">
    <reaction evidence="1">
        <text>a CDP-1,2-diacyl-sn-glycerol + L-serine = a 1,2-diacyl-sn-glycero-3-phospho-L-serine + CMP + H(+)</text>
        <dbReference type="Rhea" id="RHEA:16913"/>
        <dbReference type="ChEBI" id="CHEBI:15378"/>
        <dbReference type="ChEBI" id="CHEBI:33384"/>
        <dbReference type="ChEBI" id="CHEBI:57262"/>
        <dbReference type="ChEBI" id="CHEBI:58332"/>
        <dbReference type="ChEBI" id="CHEBI:60377"/>
        <dbReference type="EC" id="2.7.8.8"/>
    </reaction>
</comment>
<evidence type="ECO:0000256" key="3">
    <source>
        <dbReference type="ARBA" id="ARBA00005189"/>
    </source>
</evidence>
<proteinExistence type="inferred from homology"/>
<comment type="pathway">
    <text evidence="3">Lipid metabolism.</text>
</comment>
<reference evidence="19 20" key="1">
    <citation type="submission" date="2017-10" db="EMBL/GenBank/DDBJ databases">
        <title>A novel species of cold-tolerant Malassezia isolated from bats.</title>
        <authorList>
            <person name="Lorch J.M."/>
            <person name="Palmer J.M."/>
            <person name="Vanderwolf K.J."/>
            <person name="Schmidt K.Z."/>
            <person name="Verant M.L."/>
            <person name="Weller T.J."/>
            <person name="Blehert D.S."/>
        </authorList>
    </citation>
    <scope>NUCLEOTIDE SEQUENCE [LARGE SCALE GENOMIC DNA]</scope>
    <source>
        <strain evidence="19 20">NWHC:44797-103</strain>
    </source>
</reference>
<sequence length="301" mass="33252">MASPVMADGLRQRMRSEQLSEVDFTQNEDVQLKKFVETNGHFSLVRNFRLADVVTLMNGFCGAQSIFMSGRYLATSNPTYIWYALWFPFFGAIFDLLDGKVARWRQSSSMLGQELDSLADSISFGVAPAFIAFSLGLRLPLDTFVLTLFVCAGVARLARFNITAATVPHTPSGKAQYFEGLPIPSSLVLVGCMALCLLFGRFELPGGAWVPKGELLPFTGRWHNMLSTSSLGVPLGVFTLDFSESLYKLLTTGDVLRQFLSKQTIAGVANWAGRYSVHKITLLWLAWAIAMVSKTLRVPKP</sequence>
<accession>A0A2N1JGU1</accession>
<evidence type="ECO:0000256" key="10">
    <source>
        <dbReference type="ARBA" id="ARBA00022824"/>
    </source>
</evidence>
<evidence type="ECO:0000313" key="20">
    <source>
        <dbReference type="Proteomes" id="UP000232875"/>
    </source>
</evidence>
<keyword evidence="7" id="KW-0444">Lipid biosynthesis</keyword>
<dbReference type="InterPro" id="IPR050324">
    <property type="entry name" value="CDP-alcohol_PTase-I"/>
</dbReference>
<evidence type="ECO:0000256" key="2">
    <source>
        <dbReference type="ARBA" id="ARBA00004477"/>
    </source>
</evidence>
<dbReference type="AlphaFoldDB" id="A0A2N1JGU1"/>
<dbReference type="InterPro" id="IPR000462">
    <property type="entry name" value="CDP-OH_P_trans"/>
</dbReference>
<evidence type="ECO:0000313" key="19">
    <source>
        <dbReference type="EMBL" id="PKI85761.1"/>
    </source>
</evidence>
<keyword evidence="12" id="KW-0443">Lipid metabolism</keyword>
<dbReference type="InterPro" id="IPR004533">
    <property type="entry name" value="CDP-diaglyc--ser_O-PTrfase"/>
</dbReference>
<dbReference type="STRING" id="2020962.A0A2N1JGU1"/>
<dbReference type="GeneID" id="80899540"/>
<dbReference type="RefSeq" id="XP_056060870.1">
    <property type="nucleotide sequence ID" value="XM_056204895.1"/>
</dbReference>
<evidence type="ECO:0000256" key="16">
    <source>
        <dbReference type="ARBA" id="ARBA00032361"/>
    </source>
</evidence>
<keyword evidence="10" id="KW-0256">Endoplasmic reticulum</keyword>
<evidence type="ECO:0000256" key="18">
    <source>
        <dbReference type="RuleBase" id="RU003750"/>
    </source>
</evidence>
<comment type="pathway">
    <text evidence="17">Phospholipid metabolism; phosphatidylethanolamine biosynthesis; phosphatidylethanolamine from CDP-diacylglycerol: step 1/2.</text>
</comment>
<dbReference type="PROSITE" id="PS00379">
    <property type="entry name" value="CDP_ALCOHOL_P_TRANSF"/>
    <property type="match status" value="1"/>
</dbReference>
<evidence type="ECO:0000256" key="12">
    <source>
        <dbReference type="ARBA" id="ARBA00023098"/>
    </source>
</evidence>
<dbReference type="EMBL" id="KZ454987">
    <property type="protein sequence ID" value="PKI85761.1"/>
    <property type="molecule type" value="Genomic_DNA"/>
</dbReference>
<comment type="subcellular location">
    <subcellularLocation>
        <location evidence="2">Endoplasmic reticulum membrane</location>
        <topology evidence="2">Multi-pass membrane protein</topology>
    </subcellularLocation>
</comment>
<evidence type="ECO:0000256" key="11">
    <source>
        <dbReference type="ARBA" id="ARBA00022989"/>
    </source>
</evidence>
<gene>
    <name evidence="19" type="primary">CHO1</name>
    <name evidence="19" type="ORF">MVES_000032</name>
</gene>
<dbReference type="OrthoDB" id="448573at2759"/>
<evidence type="ECO:0000256" key="9">
    <source>
        <dbReference type="ARBA" id="ARBA00022692"/>
    </source>
</evidence>
<evidence type="ECO:0000256" key="17">
    <source>
        <dbReference type="ARBA" id="ARBA00060701"/>
    </source>
</evidence>
<dbReference type="NCBIfam" id="TIGR00473">
    <property type="entry name" value="pssA"/>
    <property type="match status" value="1"/>
</dbReference>